<comment type="subcellular location">
    <subcellularLocation>
        <location evidence="2">Cytoplasm</location>
    </subcellularLocation>
    <subcellularLocation>
        <location evidence="1">Nucleus</location>
    </subcellularLocation>
</comment>
<evidence type="ECO:0000313" key="14">
    <source>
        <dbReference type="Proteomes" id="UP001140949"/>
    </source>
</evidence>
<name>A0AAX6F9V0_IRIPA</name>
<evidence type="ECO:0000256" key="9">
    <source>
        <dbReference type="ARBA" id="ARBA00023242"/>
    </source>
</evidence>
<evidence type="ECO:0000256" key="4">
    <source>
        <dbReference type="ARBA" id="ARBA00016856"/>
    </source>
</evidence>
<dbReference type="InterPro" id="IPR019385">
    <property type="entry name" value="PHAX_RNA-binding_domain"/>
</dbReference>
<dbReference type="PANTHER" id="PTHR13135">
    <property type="entry name" value="CYTOSOLIC RESINIFERATOXIN BINDING PROTEIN RBP-26"/>
    <property type="match status" value="1"/>
</dbReference>
<accession>A0AAX6F9V0</accession>
<feature type="domain" description="Phosphorylated adapter RNA export protein RNA-binding" evidence="12">
    <location>
        <begin position="88"/>
        <end position="167"/>
    </location>
</feature>
<feature type="compositionally biased region" description="Low complexity" evidence="11">
    <location>
        <begin position="33"/>
        <end position="48"/>
    </location>
</feature>
<dbReference type="Gene3D" id="1.10.10.1440">
    <property type="entry name" value="PHAX RNA-binding domain"/>
    <property type="match status" value="1"/>
</dbReference>
<keyword evidence="7" id="KW-0694">RNA-binding</keyword>
<feature type="region of interest" description="Disordered" evidence="11">
    <location>
        <begin position="30"/>
        <end position="77"/>
    </location>
</feature>
<evidence type="ECO:0000256" key="8">
    <source>
        <dbReference type="ARBA" id="ARBA00022927"/>
    </source>
</evidence>
<dbReference type="PANTHER" id="PTHR13135:SF0">
    <property type="entry name" value="PHOSPHORYLATED ADAPTER RNA EXPORT PROTEIN"/>
    <property type="match status" value="1"/>
</dbReference>
<dbReference type="InterPro" id="IPR039047">
    <property type="entry name" value="PHAX"/>
</dbReference>
<comment type="caution">
    <text evidence="13">The sequence shown here is derived from an EMBL/GenBank/DDBJ whole genome shotgun (WGS) entry which is preliminary data.</text>
</comment>
<dbReference type="GO" id="GO:0003723">
    <property type="term" value="F:RNA binding"/>
    <property type="evidence" value="ECO:0007669"/>
    <property type="project" value="UniProtKB-KW"/>
</dbReference>
<dbReference type="AlphaFoldDB" id="A0AAX6F9V0"/>
<dbReference type="GO" id="GO:0015031">
    <property type="term" value="P:protein transport"/>
    <property type="evidence" value="ECO:0007669"/>
    <property type="project" value="UniProtKB-KW"/>
</dbReference>
<keyword evidence="6" id="KW-0963">Cytoplasm</keyword>
<reference evidence="13" key="2">
    <citation type="submission" date="2023-04" db="EMBL/GenBank/DDBJ databases">
        <authorList>
            <person name="Bruccoleri R.E."/>
            <person name="Oakeley E.J."/>
            <person name="Faust A.-M."/>
            <person name="Dessus-Babus S."/>
            <person name="Altorfer M."/>
            <person name="Burckhardt D."/>
            <person name="Oertli M."/>
            <person name="Naumann U."/>
            <person name="Petersen F."/>
            <person name="Wong J."/>
        </authorList>
    </citation>
    <scope>NUCLEOTIDE SEQUENCE</scope>
    <source>
        <strain evidence="13">GSM-AAB239-AS_SAM_17_03QT</strain>
        <tissue evidence="13">Leaf</tissue>
    </source>
</reference>
<feature type="region of interest" description="Disordered" evidence="11">
    <location>
        <begin position="175"/>
        <end position="229"/>
    </location>
</feature>
<reference evidence="13" key="1">
    <citation type="journal article" date="2023" name="GigaByte">
        <title>Genome assembly of the bearded iris, Iris pallida Lam.</title>
        <authorList>
            <person name="Bruccoleri R.E."/>
            <person name="Oakeley E.J."/>
            <person name="Faust A.M.E."/>
            <person name="Altorfer M."/>
            <person name="Dessus-Babus S."/>
            <person name="Burckhardt D."/>
            <person name="Oertli M."/>
            <person name="Naumann U."/>
            <person name="Petersen F."/>
            <person name="Wong J."/>
        </authorList>
    </citation>
    <scope>NUCLEOTIDE SEQUENCE</scope>
    <source>
        <strain evidence="13">GSM-AAB239-AS_SAM_17_03QT</strain>
    </source>
</reference>
<evidence type="ECO:0000256" key="5">
    <source>
        <dbReference type="ARBA" id="ARBA00022448"/>
    </source>
</evidence>
<evidence type="ECO:0000256" key="6">
    <source>
        <dbReference type="ARBA" id="ARBA00022490"/>
    </source>
</evidence>
<organism evidence="13 14">
    <name type="scientific">Iris pallida</name>
    <name type="common">Sweet iris</name>
    <dbReference type="NCBI Taxonomy" id="29817"/>
    <lineage>
        <taxon>Eukaryota</taxon>
        <taxon>Viridiplantae</taxon>
        <taxon>Streptophyta</taxon>
        <taxon>Embryophyta</taxon>
        <taxon>Tracheophyta</taxon>
        <taxon>Spermatophyta</taxon>
        <taxon>Magnoliopsida</taxon>
        <taxon>Liliopsida</taxon>
        <taxon>Asparagales</taxon>
        <taxon>Iridaceae</taxon>
        <taxon>Iridoideae</taxon>
        <taxon>Irideae</taxon>
        <taxon>Iris</taxon>
    </lineage>
</organism>
<evidence type="ECO:0000256" key="3">
    <source>
        <dbReference type="ARBA" id="ARBA00006094"/>
    </source>
</evidence>
<sequence>MEGTEASLLDPIFDETLDCDDDVDMLDADEDAGVSIGSGDSSAAAAEGGDQKKRRRRKKKKKSSSSSSRKRKGGDFNAPNITDINRFVIDTCRRLREKKSYLVWNAVGCLGVSAFSDIVKEVDVIQGCGGQKTTDGKRYRTGGGILWNILKTREPKAYNEIMAKGKEFEKQLWRPKKKQMTNKNGAKGPQSVPDEATGGEVLHSSEHVAEMQQGLEPSGSSKGHLSVQDRIRLPVSYEDLYEEGEIHE</sequence>
<dbReference type="GO" id="GO:0005634">
    <property type="term" value="C:nucleus"/>
    <property type="evidence" value="ECO:0007669"/>
    <property type="project" value="UniProtKB-SubCell"/>
</dbReference>
<protein>
    <recommendedName>
        <fullName evidence="4">Phosphorylated adapter RNA export protein</fullName>
    </recommendedName>
    <alternativeName>
        <fullName evidence="10">RNA U small nuclear RNA export adapter protein</fullName>
    </alternativeName>
</protein>
<dbReference type="InterPro" id="IPR038092">
    <property type="entry name" value="PHAX_RNA-binding_sf"/>
</dbReference>
<keyword evidence="9" id="KW-0539">Nucleus</keyword>
<evidence type="ECO:0000256" key="10">
    <source>
        <dbReference type="ARBA" id="ARBA00030834"/>
    </source>
</evidence>
<keyword evidence="8" id="KW-0653">Protein transport</keyword>
<evidence type="ECO:0000256" key="7">
    <source>
        <dbReference type="ARBA" id="ARBA00022884"/>
    </source>
</evidence>
<dbReference type="Proteomes" id="UP001140949">
    <property type="component" value="Unassembled WGS sequence"/>
</dbReference>
<keyword evidence="14" id="KW-1185">Reference proteome</keyword>
<dbReference type="GO" id="GO:0005737">
    <property type="term" value="C:cytoplasm"/>
    <property type="evidence" value="ECO:0007669"/>
    <property type="project" value="UniProtKB-SubCell"/>
</dbReference>
<dbReference type="EMBL" id="JANAVB010030817">
    <property type="protein sequence ID" value="KAJ6812969.1"/>
    <property type="molecule type" value="Genomic_DNA"/>
</dbReference>
<evidence type="ECO:0000256" key="11">
    <source>
        <dbReference type="SAM" id="MobiDB-lite"/>
    </source>
</evidence>
<evidence type="ECO:0000259" key="12">
    <source>
        <dbReference type="Pfam" id="PF10258"/>
    </source>
</evidence>
<proteinExistence type="inferred from homology"/>
<evidence type="ECO:0000256" key="2">
    <source>
        <dbReference type="ARBA" id="ARBA00004496"/>
    </source>
</evidence>
<comment type="similarity">
    <text evidence="3">Belongs to the PHAX family.</text>
</comment>
<gene>
    <name evidence="13" type="ORF">M6B38_146535</name>
</gene>
<dbReference type="Pfam" id="PF10258">
    <property type="entry name" value="PHAX_RNA-bd"/>
    <property type="match status" value="1"/>
</dbReference>
<evidence type="ECO:0000256" key="1">
    <source>
        <dbReference type="ARBA" id="ARBA00004123"/>
    </source>
</evidence>
<feature type="compositionally biased region" description="Basic residues" evidence="11">
    <location>
        <begin position="52"/>
        <end position="72"/>
    </location>
</feature>
<keyword evidence="5" id="KW-0813">Transport</keyword>
<dbReference type="GO" id="GO:0006408">
    <property type="term" value="P:snRNA export from nucleus"/>
    <property type="evidence" value="ECO:0007669"/>
    <property type="project" value="InterPro"/>
</dbReference>
<evidence type="ECO:0000313" key="13">
    <source>
        <dbReference type="EMBL" id="KAJ6812969.1"/>
    </source>
</evidence>